<dbReference type="SMART" id="SM00342">
    <property type="entry name" value="HTH_ARAC"/>
    <property type="match status" value="1"/>
</dbReference>
<keyword evidence="2" id="KW-0238">DNA-binding</keyword>
<keyword evidence="3" id="KW-0804">Transcription</keyword>
<dbReference type="PANTHER" id="PTHR47504:SF6">
    <property type="entry name" value="ARAC-FAMILY TRANSCRIPTIONAL REGULATOR"/>
    <property type="match status" value="1"/>
</dbReference>
<evidence type="ECO:0000256" key="3">
    <source>
        <dbReference type="ARBA" id="ARBA00023163"/>
    </source>
</evidence>
<name>A0A1M6LU50_9FIRM</name>
<accession>A0A1M6LU50</accession>
<keyword evidence="6" id="KW-1185">Reference proteome</keyword>
<organism evidence="5 6">
    <name type="scientific">Anaerocolumna jejuensis DSM 15929</name>
    <dbReference type="NCBI Taxonomy" id="1121322"/>
    <lineage>
        <taxon>Bacteria</taxon>
        <taxon>Bacillati</taxon>
        <taxon>Bacillota</taxon>
        <taxon>Clostridia</taxon>
        <taxon>Lachnospirales</taxon>
        <taxon>Lachnospiraceae</taxon>
        <taxon>Anaerocolumna</taxon>
    </lineage>
</organism>
<evidence type="ECO:0000259" key="4">
    <source>
        <dbReference type="PROSITE" id="PS01124"/>
    </source>
</evidence>
<dbReference type="SUPFAM" id="SSF46689">
    <property type="entry name" value="Homeodomain-like"/>
    <property type="match status" value="2"/>
</dbReference>
<dbReference type="STRING" id="1121322.SAMN02745136_00715"/>
<dbReference type="InterPro" id="IPR009057">
    <property type="entry name" value="Homeodomain-like_sf"/>
</dbReference>
<dbReference type="GO" id="GO:0043565">
    <property type="term" value="F:sequence-specific DNA binding"/>
    <property type="evidence" value="ECO:0007669"/>
    <property type="project" value="InterPro"/>
</dbReference>
<evidence type="ECO:0000313" key="5">
    <source>
        <dbReference type="EMBL" id="SHJ74670.1"/>
    </source>
</evidence>
<dbReference type="PROSITE" id="PS01124">
    <property type="entry name" value="HTH_ARAC_FAMILY_2"/>
    <property type="match status" value="1"/>
</dbReference>
<proteinExistence type="predicted"/>
<dbReference type="RefSeq" id="WP_073273051.1">
    <property type="nucleotide sequence ID" value="NZ_FRAC01000007.1"/>
</dbReference>
<gene>
    <name evidence="5" type="ORF">SAMN02745136_00715</name>
</gene>
<evidence type="ECO:0000256" key="2">
    <source>
        <dbReference type="ARBA" id="ARBA00023125"/>
    </source>
</evidence>
<dbReference type="GO" id="GO:0003700">
    <property type="term" value="F:DNA-binding transcription factor activity"/>
    <property type="evidence" value="ECO:0007669"/>
    <property type="project" value="InterPro"/>
</dbReference>
<dbReference type="InterPro" id="IPR050959">
    <property type="entry name" value="MarA-like"/>
</dbReference>
<dbReference type="OrthoDB" id="9801721at2"/>
<reference evidence="5 6" key="1">
    <citation type="submission" date="2016-11" db="EMBL/GenBank/DDBJ databases">
        <authorList>
            <person name="Jaros S."/>
            <person name="Januszkiewicz K."/>
            <person name="Wedrychowicz H."/>
        </authorList>
    </citation>
    <scope>NUCLEOTIDE SEQUENCE [LARGE SCALE GENOMIC DNA]</scope>
    <source>
        <strain evidence="5 6">DSM 15929</strain>
    </source>
</reference>
<evidence type="ECO:0000256" key="1">
    <source>
        <dbReference type="ARBA" id="ARBA00023015"/>
    </source>
</evidence>
<dbReference type="PRINTS" id="PR00032">
    <property type="entry name" value="HTHARAC"/>
</dbReference>
<keyword evidence="1" id="KW-0805">Transcription regulation</keyword>
<sequence>MSSKVIKNMVNWIDENITNEPTLEKMADYIGYSHYYCSAQFHEVVGITFKQYVSERRLVHAFQEVKESNEKLLNIALKYGYSSQAAFTRAFVSNFGCTPNQCRKDMDNLCLVKGKEDWLEYHIAAVD</sequence>
<dbReference type="AlphaFoldDB" id="A0A1M6LU50"/>
<dbReference type="InterPro" id="IPR018060">
    <property type="entry name" value="HTH_AraC"/>
</dbReference>
<protein>
    <submittedName>
        <fullName evidence="5">Transcriptional regulator, AraC family</fullName>
    </submittedName>
</protein>
<dbReference type="EMBL" id="FRAC01000007">
    <property type="protein sequence ID" value="SHJ74670.1"/>
    <property type="molecule type" value="Genomic_DNA"/>
</dbReference>
<dbReference type="Pfam" id="PF12833">
    <property type="entry name" value="HTH_18"/>
    <property type="match status" value="1"/>
</dbReference>
<dbReference type="InterPro" id="IPR020449">
    <property type="entry name" value="Tscrpt_reg_AraC-type_HTH"/>
</dbReference>
<dbReference type="Proteomes" id="UP000184386">
    <property type="component" value="Unassembled WGS sequence"/>
</dbReference>
<evidence type="ECO:0000313" key="6">
    <source>
        <dbReference type="Proteomes" id="UP000184386"/>
    </source>
</evidence>
<dbReference type="Gene3D" id="1.10.10.60">
    <property type="entry name" value="Homeodomain-like"/>
    <property type="match status" value="2"/>
</dbReference>
<feature type="domain" description="HTH araC/xylS-type" evidence="4">
    <location>
        <begin position="7"/>
        <end position="105"/>
    </location>
</feature>
<dbReference type="PANTHER" id="PTHR47504">
    <property type="entry name" value="RIGHT ORIGIN-BINDING PROTEIN"/>
    <property type="match status" value="1"/>
</dbReference>